<accession>A8G8Q9</accession>
<proteinExistence type="predicted"/>
<feature type="compositionally biased region" description="Basic and acidic residues" evidence="1">
    <location>
        <begin position="285"/>
        <end position="295"/>
    </location>
</feature>
<feature type="region of interest" description="Disordered" evidence="1">
    <location>
        <begin position="276"/>
        <end position="295"/>
    </location>
</feature>
<dbReference type="AlphaFoldDB" id="A8G8Q9"/>
<organism evidence="2">
    <name type="scientific">Serratia proteamaculans (strain 568)</name>
    <dbReference type="NCBI Taxonomy" id="399741"/>
    <lineage>
        <taxon>Bacteria</taxon>
        <taxon>Pseudomonadati</taxon>
        <taxon>Pseudomonadota</taxon>
        <taxon>Gammaproteobacteria</taxon>
        <taxon>Enterobacterales</taxon>
        <taxon>Yersiniaceae</taxon>
        <taxon>Serratia</taxon>
    </lineage>
</organism>
<dbReference type="EMBL" id="CP000826">
    <property type="protein sequence ID" value="ABV39499.1"/>
    <property type="molecule type" value="Genomic_DNA"/>
</dbReference>
<evidence type="ECO:0000256" key="1">
    <source>
        <dbReference type="SAM" id="MobiDB-lite"/>
    </source>
</evidence>
<evidence type="ECO:0000313" key="2">
    <source>
        <dbReference type="EMBL" id="ABV39499.1"/>
    </source>
</evidence>
<gene>
    <name evidence="2" type="ordered locus">Spro_0391</name>
</gene>
<reference evidence="2" key="1">
    <citation type="submission" date="2007-09" db="EMBL/GenBank/DDBJ databases">
        <title>Complete sequence of chromosome of Serratia proteamaculans 568.</title>
        <authorList>
            <consortium name="US DOE Joint Genome Institute"/>
            <person name="Copeland A."/>
            <person name="Lucas S."/>
            <person name="Lapidus A."/>
            <person name="Barry K."/>
            <person name="Glavina del Rio T."/>
            <person name="Dalin E."/>
            <person name="Tice H."/>
            <person name="Pitluck S."/>
            <person name="Chain P."/>
            <person name="Malfatti S."/>
            <person name="Shin M."/>
            <person name="Vergez L."/>
            <person name="Schmutz J."/>
            <person name="Larimer F."/>
            <person name="Land M."/>
            <person name="Hauser L."/>
            <person name="Kyrpides N."/>
            <person name="Kim E."/>
            <person name="Taghavi S."/>
            <person name="Newman L."/>
            <person name="Vangronsveld J."/>
            <person name="van der Lelie D."/>
            <person name="Richardson P."/>
        </authorList>
    </citation>
    <scope>NUCLEOTIDE SEQUENCE [LARGE SCALE GENOMIC DNA]</scope>
    <source>
        <strain evidence="2">568</strain>
    </source>
</reference>
<sequence length="323" mass="36885">MSEYKIKEDGTLKWFKGMKELDGRVRLDIYSSMIEAIEVANETNQYLIKQIGEMDISSDVKESLTRKAWKVVTAKKRLMDEELLMLSVAKQRHSDIPPPNINSLIVKDDDDELKRALYEQLKLMPYLKLVWLPKLNLVLENKGGDNWSKCYRANERASKYAFRARIAHAFGLSALAHWGETKATVRDILLPDFAKRLELESVKKLLDEALENGHRVLVAGEYIFWYEESGSIGWKLKLRGDSSTKDDGSTLWHEGTIISKNHGRIVVLPYTTSTGKTVKGHTKNAPKDGPAKPRHTDEYVELPFEVLEHDKMRGLLGESYHSA</sequence>
<name>A8G8Q9_SERP5</name>
<dbReference type="eggNOG" id="ENOG502ZBTC">
    <property type="taxonomic scope" value="Bacteria"/>
</dbReference>
<dbReference type="HOGENOM" id="CLU_789615_0_0_6"/>
<protein>
    <submittedName>
        <fullName evidence="2">Uncharacterized protein</fullName>
    </submittedName>
</protein>
<dbReference type="KEGG" id="spe:Spro_0391"/>